<dbReference type="OrthoDB" id="916275at2"/>
<dbReference type="InterPro" id="IPR017853">
    <property type="entry name" value="GH"/>
</dbReference>
<dbReference type="Gene3D" id="3.20.20.80">
    <property type="entry name" value="Glycosidases"/>
    <property type="match status" value="1"/>
</dbReference>
<evidence type="ECO:0000313" key="3">
    <source>
        <dbReference type="EMBL" id="RBP88734.1"/>
    </source>
</evidence>
<feature type="compositionally biased region" description="Polar residues" evidence="1">
    <location>
        <begin position="369"/>
        <end position="385"/>
    </location>
</feature>
<name>A0A366JNC2_CYTFI</name>
<dbReference type="SUPFAM" id="SSF51445">
    <property type="entry name" value="(Trans)glycosidases"/>
    <property type="match status" value="1"/>
</dbReference>
<organism evidence="3 4">
    <name type="scientific">Cytobacillus firmus</name>
    <name type="common">Bacillus firmus</name>
    <dbReference type="NCBI Taxonomy" id="1399"/>
    <lineage>
        <taxon>Bacteria</taxon>
        <taxon>Bacillati</taxon>
        <taxon>Bacillota</taxon>
        <taxon>Bacilli</taxon>
        <taxon>Bacillales</taxon>
        <taxon>Bacillaceae</taxon>
        <taxon>Cytobacillus</taxon>
    </lineage>
</organism>
<keyword evidence="2" id="KW-0472">Membrane</keyword>
<protein>
    <submittedName>
        <fullName evidence="3">Uncharacterized protein</fullName>
    </submittedName>
</protein>
<dbReference type="AlphaFoldDB" id="A0A366JNC2"/>
<keyword evidence="2" id="KW-1133">Transmembrane helix</keyword>
<keyword evidence="4" id="KW-1185">Reference proteome</keyword>
<dbReference type="RefSeq" id="WP_113884765.1">
    <property type="nucleotide sequence ID" value="NZ_QNSF01000013.1"/>
</dbReference>
<dbReference type="Proteomes" id="UP000252731">
    <property type="component" value="Unassembled WGS sequence"/>
</dbReference>
<evidence type="ECO:0000256" key="1">
    <source>
        <dbReference type="SAM" id="MobiDB-lite"/>
    </source>
</evidence>
<reference evidence="3 4" key="1">
    <citation type="submission" date="2018-06" db="EMBL/GenBank/DDBJ databases">
        <title>Freshwater and sediment microbial communities from various areas in North America, analyzing microbe dynamics in response to fracking.</title>
        <authorList>
            <person name="Lamendella R."/>
        </authorList>
    </citation>
    <scope>NUCLEOTIDE SEQUENCE [LARGE SCALE GENOMIC DNA]</scope>
    <source>
        <strain evidence="3 4">14_TX</strain>
    </source>
</reference>
<keyword evidence="2" id="KW-0812">Transmembrane</keyword>
<sequence>MRIFTKGQAIVFLIVFGVLAVIASPFWTWWLKQDQELNVFILNKTVPDDSYREHKGLVWILNNEKYIKANGDRYSIEDDYSGFKPGRKSEYSIKPFPDNLEKYQVLYLADTYGVYEEEFNGSNPLGERSSSLNGGLQEEEVIQLEDTLLSSKGKTLIAEFNTFAGPSSNEARHRLTNLLNISWSGWIGRYFPDLSSSEVPVWIKDNYDEGSWGFKGPGLVFVNSQDYVVVVDESELNGEGVGFTFTEKGEGYFGKKAHAPYRYWFDVIEARNQDEILADYSLPLTKAGKSKLQNAGIPVTFPAVIQHKNTAYSSFYFAGDYADEAEVPGIYQTRGLSKWKEYFSANDSFYWEAYVPMMKKMLQDKPGSADSQNAPETASNTGIQTNSKTGEEYIQILKDGTWEDLLVKGVNMGIAKPGSFPGETGITEAEYFRWFKTIGDMNANAIRIYTLHPPAFYEAFYKYNQIAEKPLFLFHGVWVNEETLVKEQDAYSDAVTADFKNEMKQMVDIIHGSAVIDEKPGHASGKYTYDISPYVLGFMIGIEWDPEAVAGTNEKHNGLQQFSGTYFQTENANPFEIWLAEMMEYAVKYETDHYQWQHTMSFTNWVTTDLLTHPSEPSIKEDMVSVNPNHIKKTDKLHAGLFASYHVYPYYPDFLNYEEKYVNFIDSEGDKNNYAGYLHDLIAVHEMPVLVAEFGVPSSRGMTHENAGGMNQGFHSEEEQGRINSRLLESIVSEGYAGGLVFSWQDEWFKRTWNTMDYDNPDRRPYWSNRQTNEQHFGLLSFETGKDEAGIYADGNTGDWKRLNAKPVYSSDDENSYLKDMYVASDEEHLYIRIDYNHPIDSKNEKTYLLIDTIAGQGQTSIPISQTDKIKTDFGVDFLAEIGGQDHSRLLIDSYYDSFYYHYGHMLNMIPNESYANKKDNGVFHPIRLALNKELTIPSTGETKPFKSYETGKLLFGNANPGSENFNSLTDISISRNKKVMEIRLPWALLNMKDPSQKEIMGDLWRAGLTGSLNIEGLWISAVSADSYGIKDSFPKMQKGAIHEKESVFYSWDVWEQPDYHERLKKSYFILKKSFDSIQPGEK</sequence>
<feature type="transmembrane region" description="Helical" evidence="2">
    <location>
        <begin position="9"/>
        <end position="30"/>
    </location>
</feature>
<feature type="region of interest" description="Disordered" evidence="1">
    <location>
        <begin position="365"/>
        <end position="385"/>
    </location>
</feature>
<dbReference type="STRING" id="1399.VL14_04735"/>
<accession>A0A366JNC2</accession>
<gene>
    <name evidence="3" type="ORF">DFO70_11358</name>
</gene>
<proteinExistence type="predicted"/>
<evidence type="ECO:0000256" key="2">
    <source>
        <dbReference type="SAM" id="Phobius"/>
    </source>
</evidence>
<comment type="caution">
    <text evidence="3">The sequence shown here is derived from an EMBL/GenBank/DDBJ whole genome shotgun (WGS) entry which is preliminary data.</text>
</comment>
<dbReference type="EMBL" id="QNSF01000013">
    <property type="protein sequence ID" value="RBP88734.1"/>
    <property type="molecule type" value="Genomic_DNA"/>
</dbReference>
<evidence type="ECO:0000313" key="4">
    <source>
        <dbReference type="Proteomes" id="UP000252731"/>
    </source>
</evidence>